<feature type="compositionally biased region" description="Polar residues" evidence="6">
    <location>
        <begin position="441"/>
        <end position="457"/>
    </location>
</feature>
<evidence type="ECO:0000256" key="4">
    <source>
        <dbReference type="ARBA" id="ARBA00022776"/>
    </source>
</evidence>
<evidence type="ECO:0000256" key="6">
    <source>
        <dbReference type="SAM" id="MobiDB-lite"/>
    </source>
</evidence>
<evidence type="ECO:0000259" key="8">
    <source>
        <dbReference type="Pfam" id="PF20518"/>
    </source>
</evidence>
<dbReference type="FunFam" id="1.25.10.10:FF:000435">
    <property type="entry name" value="Ubiquitin ligase subunit"/>
    <property type="match status" value="1"/>
</dbReference>
<dbReference type="GO" id="GO:0007091">
    <property type="term" value="P:metaphase/anaphase transition of mitotic cell cycle"/>
    <property type="evidence" value="ECO:0007669"/>
    <property type="project" value="TreeGrafter"/>
</dbReference>
<evidence type="ECO:0000259" key="7">
    <source>
        <dbReference type="Pfam" id="PF12859"/>
    </source>
</evidence>
<feature type="region of interest" description="Disordered" evidence="6">
    <location>
        <begin position="176"/>
        <end position="230"/>
    </location>
</feature>
<dbReference type="Pfam" id="PF20518">
    <property type="entry name" value="Apc1_MidN"/>
    <property type="match status" value="1"/>
</dbReference>
<feature type="compositionally biased region" description="Polar residues" evidence="6">
    <location>
        <begin position="488"/>
        <end position="500"/>
    </location>
</feature>
<name>A0A2S6CD69_9PEZI</name>
<evidence type="ECO:0000256" key="5">
    <source>
        <dbReference type="ARBA" id="ARBA00023306"/>
    </source>
</evidence>
<feature type="domain" description="Anaphase-promoting complex subunit 1 beta-sandwich" evidence="9">
    <location>
        <begin position="1764"/>
        <end position="1842"/>
    </location>
</feature>
<dbReference type="Gene3D" id="1.25.10.10">
    <property type="entry name" value="Leucine-rich Repeat Variant"/>
    <property type="match status" value="2"/>
</dbReference>
<dbReference type="InterPro" id="IPR024990">
    <property type="entry name" value="Apc1"/>
</dbReference>
<feature type="region of interest" description="Disordered" evidence="6">
    <location>
        <begin position="361"/>
        <end position="506"/>
    </location>
</feature>
<dbReference type="InterPro" id="IPR049255">
    <property type="entry name" value="Apc1_N"/>
</dbReference>
<feature type="compositionally biased region" description="Low complexity" evidence="6">
    <location>
        <begin position="366"/>
        <end position="380"/>
    </location>
</feature>
<evidence type="ECO:0000313" key="10">
    <source>
        <dbReference type="EMBL" id="PPJ57671.1"/>
    </source>
</evidence>
<keyword evidence="5" id="KW-0131">Cell cycle</keyword>
<dbReference type="InterPro" id="IPR048971">
    <property type="entry name" value="Apc1_3rd"/>
</dbReference>
<keyword evidence="3" id="KW-0677">Repeat</keyword>
<dbReference type="InterPro" id="IPR046794">
    <property type="entry name" value="Apc1_MidN"/>
</dbReference>
<comment type="caution">
    <text evidence="10">The sequence shown here is derived from an EMBL/GenBank/DDBJ whole genome shotgun (WGS) entry which is preliminary data.</text>
</comment>
<evidence type="ECO:0000259" key="9">
    <source>
        <dbReference type="Pfam" id="PF21282"/>
    </source>
</evidence>
<evidence type="ECO:0000313" key="11">
    <source>
        <dbReference type="Proteomes" id="UP000237631"/>
    </source>
</evidence>
<dbReference type="GO" id="GO:0031145">
    <property type="term" value="P:anaphase-promoting complex-dependent catabolic process"/>
    <property type="evidence" value="ECO:0007669"/>
    <property type="project" value="TreeGrafter"/>
</dbReference>
<evidence type="ECO:0000256" key="3">
    <source>
        <dbReference type="ARBA" id="ARBA00022737"/>
    </source>
</evidence>
<dbReference type="InterPro" id="IPR011989">
    <property type="entry name" value="ARM-like"/>
</dbReference>
<dbReference type="GO" id="GO:0060090">
    <property type="term" value="F:molecular adaptor activity"/>
    <property type="evidence" value="ECO:0007669"/>
    <property type="project" value="TreeGrafter"/>
</dbReference>
<protein>
    <submittedName>
        <fullName evidence="10">Uncharacterized protein</fullName>
    </submittedName>
</protein>
<proteinExistence type="inferred from homology"/>
<dbReference type="PANTHER" id="PTHR12827:SF3">
    <property type="entry name" value="ANAPHASE-PROMOTING COMPLEX SUBUNIT 1"/>
    <property type="match status" value="1"/>
</dbReference>
<feature type="compositionally biased region" description="Polar residues" evidence="6">
    <location>
        <begin position="194"/>
        <end position="223"/>
    </location>
</feature>
<feature type="compositionally biased region" description="Polar residues" evidence="6">
    <location>
        <begin position="397"/>
        <end position="407"/>
    </location>
</feature>
<dbReference type="OrthoDB" id="26401at2759"/>
<feature type="domain" description="Anaphase-promoting complex subunit 1 N-terminal" evidence="7">
    <location>
        <begin position="30"/>
        <end position="804"/>
    </location>
</feature>
<dbReference type="PANTHER" id="PTHR12827">
    <property type="entry name" value="MEIOTIC CHECKPOINT REGULATOR TSG24 FAMILY MEMBER"/>
    <property type="match status" value="1"/>
</dbReference>
<dbReference type="Pfam" id="PF12859">
    <property type="entry name" value="ANAPC1"/>
    <property type="match status" value="1"/>
</dbReference>
<dbReference type="GO" id="GO:0051301">
    <property type="term" value="P:cell division"/>
    <property type="evidence" value="ECO:0007669"/>
    <property type="project" value="UniProtKB-KW"/>
</dbReference>
<dbReference type="Proteomes" id="UP000237631">
    <property type="component" value="Unassembled WGS sequence"/>
</dbReference>
<keyword evidence="2" id="KW-0132">Cell division</keyword>
<dbReference type="GO" id="GO:0070979">
    <property type="term" value="P:protein K11-linked ubiquitination"/>
    <property type="evidence" value="ECO:0007669"/>
    <property type="project" value="TreeGrafter"/>
</dbReference>
<evidence type="ECO:0000256" key="2">
    <source>
        <dbReference type="ARBA" id="ARBA00022618"/>
    </source>
</evidence>
<dbReference type="STRING" id="357750.A0A2S6CD69"/>
<comment type="similarity">
    <text evidence="1">Belongs to the APC1 family.</text>
</comment>
<keyword evidence="11" id="KW-1185">Reference proteome</keyword>
<dbReference type="EMBL" id="PNEN01000488">
    <property type="protein sequence ID" value="PPJ57671.1"/>
    <property type="molecule type" value="Genomic_DNA"/>
</dbReference>
<organism evidence="10 11">
    <name type="scientific">Cercospora berteroae</name>
    <dbReference type="NCBI Taxonomy" id="357750"/>
    <lineage>
        <taxon>Eukaryota</taxon>
        <taxon>Fungi</taxon>
        <taxon>Dikarya</taxon>
        <taxon>Ascomycota</taxon>
        <taxon>Pezizomycotina</taxon>
        <taxon>Dothideomycetes</taxon>
        <taxon>Dothideomycetidae</taxon>
        <taxon>Mycosphaerellales</taxon>
        <taxon>Mycosphaerellaceae</taxon>
        <taxon>Cercospora</taxon>
    </lineage>
</organism>
<sequence>MAAVTSLGVHTPVALPYLVAEGLLPRDPSKNLYQWETYVTEADGHEIEEEVLATKTVVVWSQGRFVRNIYRFDLEGENVSQALLTAFPTASKHHVQADRISGTQRTPRKRLKLSSDALADHVKPTQPKLERALVVLLKTKAHIHSLRGASHIVNLPFEIDRAFAAPRGLLLQRKAISSSSTQASPPVPLAPPNSFLSTQHRMSQQSYLQSPTFPKSFASTKPAQPSPLGGDTKLESLFNSLTSASQKEGDEDVTNIYSLTGALSDLGVVTYSIQRHRPIRSRRQTSLNVEFEGLEPSERIIYVSSKDELSSYATSDRDPLILLATVNPNLNVVSIWHAWYLEQKSLNTLLKLRTENKAAKARRRSSFLSASAATGTATPAVRRRDAPRESFGVNIQPDATQGNPTSRKPTRQEEEESMAAQMDPDYRATGSQQPAREGNRRVSSMNADVRASQTTVGASFAGTAGRRHTSFGGQKAGRRSLSQRKSRGSTASNVFSQSIGTDDDTMDLDSTIELDPEENFDAILQHIRNTYEISGVDTVFGSTDEGFKRDIVVRKLHSFSVGQQSLPRGNNSSDSADDDYTIATLSEVPSINGPDDPRIRIYLHDRRNSEVQYLALKVKYRPLYADMPGGPAIPLPATTSESRMASCDDMAKLRDGSLQAILFADRGVQFSLDEQVPCPLLFDAPFRAHSGLGFALPAEQGTEIGKNRLLASPQTPLSLQHVGPGGTFDVVGSDGKHHRRALRLRPSDPQIDRLITLCTIMLPKSYARAVRKTWCMAYAWLSQDPSSLENTAASKELVALVATIFTFVFGLLDDKARASIKLAKVATGKTSISSSHSASAVHSFDQTHLGISSTWSWLPPSQHPWHSSSPQTREKRKDQLLVTAAVVADELASSVVQDTKHHDAITSTAVKLMLGLYVFREELSLTTLASDANVTKHLAPIIAQLGSWLGLHDWGFSTASTYSPVDARDDNWAMIKSKPVATPRLVLMERPISAYQWFENALRKTSPDRFPSLYSIAHLDVDGVNTKVSEAVANMLTPNLVALSELLISSNGLTASPTRIVQLLAEKGFTITHLEALPESIAAPLMEAIVRCEREPPTTWRNDLLELVGRADLIVCDHRTSASPHRSTIASAAGTRDVLLACNAIEHPHAPAKTKEAGRHAITQLIFSDDRRMVEATSLMHFNTVQVGWCAKEDEWDEQKHFDMQRKVMHHVTTRMIALPAGDGMVHYDSQTPLLTEKFQLPGFSSSCLMQPMGHTLTADRSGLSEEKVNWAYFHAGVSVGIRISKSVKGIDTSWIAFNKPNELTNRHAGLLLALGLGGHLRHLAKWLSFKYLTPKHTMTSVGLLLGLSASYIGTMDALITKMLSVHITKMLPPGAADVNVSPATQTAGLLGIGLLYYNTQHRRMSEIMLSEIEYMEVEDPDSGPDPLRDESYRLAAGFALGLVNLGKGNNLRGLHGMQLAERLLAMAVGPRPIHAVHVFDRATAGSVLALALVYMKSGETSVATKVDIPDTETQFDHVRPDILMLRAMARHIILWNSIVVRTNLKPGTVQETLSGGMGIANSTVHTFEKGWIGTHLPRCYNDDRIQRICQINSRKHKHDSAHISLYYVLAGLAWALGLKYAGSGNLSARDELLSLLEWYESMNTGAFLYDAKITRVALCRCQDVVGVAAAVVMAGTGDLDVYRLLRPLHARLDAQTPYGSHMAAHTAIGILFLAGGTYTFGTSDLAIAALMISLHPIWPVEVNDNRVHLQAFRHLWVLAAEARCIVIEDVDTQRPIHLPIKVTLKSGEVKEMRAPCLLPELVSIATVQTADPAYWRVTLDFVSNPQHLESFRKDQRVYVRRCPASEAHDSVFSAALAALTDMSLSAKPSVSLLAANAHAGTGGQAHWHDLLTLPAFQNLDHADKDLLLPAEVHSSVYTDQRTTVVDDRLVLGKAVGSRKVEDLSNLRTLFAWAEREEERVREESSGLYEEEEKGDAMKWLGREVLQDLRAGIEERGRGG</sequence>
<dbReference type="Pfam" id="PF21282">
    <property type="entry name" value="APC1_3rd"/>
    <property type="match status" value="1"/>
</dbReference>
<reference evidence="11" key="1">
    <citation type="journal article" date="2017" name="bioRxiv">
        <title>Conservation of a gene cluster reveals novel cercosporin biosynthetic mechanisms and extends production to the genus Colletotrichum.</title>
        <authorList>
            <person name="de Jonge R."/>
            <person name="Ebert M.K."/>
            <person name="Huitt-Roehl C.R."/>
            <person name="Pal P."/>
            <person name="Suttle J.C."/>
            <person name="Spanner R.E."/>
            <person name="Neubauer J.D."/>
            <person name="Jurick W.M.II."/>
            <person name="Stott K.A."/>
            <person name="Secor G.A."/>
            <person name="Thomma B.P.H.J."/>
            <person name="Van de Peer Y."/>
            <person name="Townsend C.A."/>
            <person name="Bolton M.D."/>
        </authorList>
    </citation>
    <scope>NUCLEOTIDE SEQUENCE [LARGE SCALE GENOMIC DNA]</scope>
    <source>
        <strain evidence="11">CBS538.71</strain>
    </source>
</reference>
<accession>A0A2S6CD69</accession>
<evidence type="ECO:0000256" key="1">
    <source>
        <dbReference type="ARBA" id="ARBA00010547"/>
    </source>
</evidence>
<keyword evidence="4" id="KW-0498">Mitosis</keyword>
<gene>
    <name evidence="10" type="ORF">CBER1_00121</name>
</gene>
<dbReference type="GO" id="GO:0005680">
    <property type="term" value="C:anaphase-promoting complex"/>
    <property type="evidence" value="ECO:0007669"/>
    <property type="project" value="InterPro"/>
</dbReference>
<feature type="compositionally biased region" description="Basic residues" evidence="6">
    <location>
        <begin position="476"/>
        <end position="487"/>
    </location>
</feature>
<feature type="domain" description="Anaphase-promoting complex subunit 1 middle" evidence="8">
    <location>
        <begin position="1055"/>
        <end position="1113"/>
    </location>
</feature>